<keyword evidence="3" id="KW-1185">Reference proteome</keyword>
<dbReference type="Gene3D" id="3.30.1540.10">
    <property type="entry name" value="formyl-coa transferase, domain 3"/>
    <property type="match status" value="1"/>
</dbReference>
<dbReference type="Gene3D" id="3.40.50.10540">
    <property type="entry name" value="Crotonobetainyl-coa:carnitine coa-transferase, domain 1"/>
    <property type="match status" value="1"/>
</dbReference>
<evidence type="ECO:0000313" key="3">
    <source>
        <dbReference type="Proteomes" id="UP001254257"/>
    </source>
</evidence>
<dbReference type="PANTHER" id="PTHR48207:SF3">
    <property type="entry name" value="SUCCINATE--HYDROXYMETHYLGLUTARATE COA-TRANSFERASE"/>
    <property type="match status" value="1"/>
</dbReference>
<dbReference type="SUPFAM" id="SSF89796">
    <property type="entry name" value="CoA-transferase family III (CaiB/BaiF)"/>
    <property type="match status" value="1"/>
</dbReference>
<dbReference type="EMBL" id="JAWDID010000061">
    <property type="protein sequence ID" value="MDU0343198.1"/>
    <property type="molecule type" value="Genomic_DNA"/>
</dbReference>
<reference evidence="2 3" key="1">
    <citation type="submission" date="2023-09" db="EMBL/GenBank/DDBJ databases">
        <title>Whole genome shotgun sequencing (WGS) of Bosea sp. ZW T0_25, isolated from stored onions (Allium cepa).</title>
        <authorList>
            <person name="Stoll D.A."/>
            <person name="Huch M."/>
        </authorList>
    </citation>
    <scope>NUCLEOTIDE SEQUENCE [LARGE SCALE GENOMIC DNA]</scope>
    <source>
        <strain evidence="2 3">ZW T0_25</strain>
    </source>
</reference>
<dbReference type="InterPro" id="IPR050483">
    <property type="entry name" value="CoA-transferase_III_domain"/>
</dbReference>
<proteinExistence type="predicted"/>
<evidence type="ECO:0000313" key="2">
    <source>
        <dbReference type="EMBL" id="MDU0343198.1"/>
    </source>
</evidence>
<name>A0ABU3SEH5_9HYPH</name>
<dbReference type="InterPro" id="IPR003673">
    <property type="entry name" value="CoA-Trfase_fam_III"/>
</dbReference>
<dbReference type="EC" id="2.8.3.-" evidence="2"/>
<dbReference type="Pfam" id="PF02515">
    <property type="entry name" value="CoA_transf_3"/>
    <property type="match status" value="1"/>
</dbReference>
<evidence type="ECO:0000256" key="1">
    <source>
        <dbReference type="ARBA" id="ARBA00022679"/>
    </source>
</evidence>
<dbReference type="InterPro" id="IPR044855">
    <property type="entry name" value="CoA-Trfase_III_dom3_sf"/>
</dbReference>
<dbReference type="RefSeq" id="WP_316020937.1">
    <property type="nucleotide sequence ID" value="NZ_JAWDID010000061.1"/>
</dbReference>
<protein>
    <submittedName>
        <fullName evidence="2">CoA transferase</fullName>
        <ecNumber evidence="2">2.8.3.-</ecNumber>
    </submittedName>
</protein>
<accession>A0ABU3SEH5</accession>
<dbReference type="GO" id="GO:0016740">
    <property type="term" value="F:transferase activity"/>
    <property type="evidence" value="ECO:0007669"/>
    <property type="project" value="UniProtKB-KW"/>
</dbReference>
<sequence length="395" mass="42403">MSPLAGLRVLTLEQFGAGPYGSMALADLGAEVIKIENPALGGDASRHVGPHMLGQADSQYFQTFNLNKKSVTLDLKTPLGAEAFRRLVATADAVVNNLRGDQPNKLGLTYDALRAVNPRIVCLHISAYGRENERRGWPGYDYLMQAETGIMSVTGEPDGAPTRLGLSMIDFMTGITGAVGLLAAILKARTSGIGADVDTCLFDVALHQLSYPATWYLNEGDVPARMARSAHLSAVPVQTFETADGWLFIMCMTDKFFNALVGAMNRADLVSDERFSTMKARRANRGLLTQELDAEFAKAGTQEWLSRLNGLLPVAPVFDIPQAFANPFVERIGMVTQVPHPQRPDLRCLASPLRINGERPQASACSPLGADTESVLRGIGFGADEIAALRAGAAA</sequence>
<gene>
    <name evidence="2" type="ORF">RKE40_25165</name>
</gene>
<keyword evidence="1 2" id="KW-0808">Transferase</keyword>
<comment type="caution">
    <text evidence="2">The sequence shown here is derived from an EMBL/GenBank/DDBJ whole genome shotgun (WGS) entry which is preliminary data.</text>
</comment>
<dbReference type="InterPro" id="IPR023606">
    <property type="entry name" value="CoA-Trfase_III_dom_1_sf"/>
</dbReference>
<dbReference type="PANTHER" id="PTHR48207">
    <property type="entry name" value="SUCCINATE--HYDROXYMETHYLGLUTARATE COA-TRANSFERASE"/>
    <property type="match status" value="1"/>
</dbReference>
<dbReference type="Proteomes" id="UP001254257">
    <property type="component" value="Unassembled WGS sequence"/>
</dbReference>
<organism evidence="2 3">
    <name type="scientific">Bosea rubneri</name>
    <dbReference type="NCBI Taxonomy" id="3075434"/>
    <lineage>
        <taxon>Bacteria</taxon>
        <taxon>Pseudomonadati</taxon>
        <taxon>Pseudomonadota</taxon>
        <taxon>Alphaproteobacteria</taxon>
        <taxon>Hyphomicrobiales</taxon>
        <taxon>Boseaceae</taxon>
        <taxon>Bosea</taxon>
    </lineage>
</organism>